<sequence>MMSGERAVKRVRPYEPPYYNSPFCGVHGHPNSESGAPGTNGIVRGPFLSVRMLFWAKGGAKRAPHFHINAKEMSVQGSE</sequence>
<keyword evidence="2" id="KW-1185">Reference proteome</keyword>
<evidence type="ECO:0000313" key="1">
    <source>
        <dbReference type="EMBL" id="GFT75219.1"/>
    </source>
</evidence>
<comment type="caution">
    <text evidence="1">The sequence shown here is derived from an EMBL/GenBank/DDBJ whole genome shotgun (WGS) entry which is preliminary data.</text>
</comment>
<dbReference type="EMBL" id="BMAW01021878">
    <property type="protein sequence ID" value="GFT75219.1"/>
    <property type="molecule type" value="Genomic_DNA"/>
</dbReference>
<reference evidence="1" key="1">
    <citation type="submission" date="2020-08" db="EMBL/GenBank/DDBJ databases">
        <title>Multicomponent nature underlies the extraordinary mechanical properties of spider dragline silk.</title>
        <authorList>
            <person name="Kono N."/>
            <person name="Nakamura H."/>
            <person name="Mori M."/>
            <person name="Yoshida Y."/>
            <person name="Ohtoshi R."/>
            <person name="Malay A.D."/>
            <person name="Moran D.A.P."/>
            <person name="Tomita M."/>
            <person name="Numata K."/>
            <person name="Arakawa K."/>
        </authorList>
    </citation>
    <scope>NUCLEOTIDE SEQUENCE</scope>
</reference>
<protein>
    <submittedName>
        <fullName evidence="1">Uncharacterized protein</fullName>
    </submittedName>
</protein>
<accession>A0A8X6U4X0</accession>
<name>A0A8X6U4X0_NEPPI</name>
<organism evidence="1 2">
    <name type="scientific">Nephila pilipes</name>
    <name type="common">Giant wood spider</name>
    <name type="synonym">Nephila maculata</name>
    <dbReference type="NCBI Taxonomy" id="299642"/>
    <lineage>
        <taxon>Eukaryota</taxon>
        <taxon>Metazoa</taxon>
        <taxon>Ecdysozoa</taxon>
        <taxon>Arthropoda</taxon>
        <taxon>Chelicerata</taxon>
        <taxon>Arachnida</taxon>
        <taxon>Araneae</taxon>
        <taxon>Araneomorphae</taxon>
        <taxon>Entelegynae</taxon>
        <taxon>Araneoidea</taxon>
        <taxon>Nephilidae</taxon>
        <taxon>Nephila</taxon>
    </lineage>
</organism>
<dbReference type="Proteomes" id="UP000887013">
    <property type="component" value="Unassembled WGS sequence"/>
</dbReference>
<proteinExistence type="predicted"/>
<dbReference type="AlphaFoldDB" id="A0A8X6U4X0"/>
<gene>
    <name evidence="1" type="ORF">NPIL_58661</name>
</gene>
<evidence type="ECO:0000313" key="2">
    <source>
        <dbReference type="Proteomes" id="UP000887013"/>
    </source>
</evidence>